<dbReference type="HOGENOM" id="CLU_049301_16_2_2"/>
<dbReference type="RefSeq" id="WP_048117605.1">
    <property type="nucleotide sequence ID" value="NZ_CP011070.1"/>
</dbReference>
<sequence>MDLNKILVPIDGSKKSFEALDRAITLAGFTHGHVTGIYVIPHVIDGGPRTKAFDKQLEEDGKIILKKAAKRAGNKNVKFTTKILRGSPGHVTLHTAKAGKFDHIVMSTTGSGSATKDMIGSVSNHVLQKSKIPVYLIK</sequence>
<dbReference type="PANTHER" id="PTHR46268:SF25">
    <property type="entry name" value="USPA DOMAIN PROTEIN"/>
    <property type="match status" value="1"/>
</dbReference>
<protein>
    <submittedName>
        <fullName evidence="3">UspA domain protein</fullName>
    </submittedName>
</protein>
<dbReference type="AlphaFoldDB" id="A0A0D5C5A2"/>
<dbReference type="KEGG" id="nin:NADRNF5_1857"/>
<dbReference type="GeneID" id="24821024"/>
<evidence type="ECO:0000256" key="1">
    <source>
        <dbReference type="ARBA" id="ARBA00008791"/>
    </source>
</evidence>
<dbReference type="Pfam" id="PF00582">
    <property type="entry name" value="Usp"/>
    <property type="match status" value="1"/>
</dbReference>
<evidence type="ECO:0000313" key="3">
    <source>
        <dbReference type="EMBL" id="AJW71535.1"/>
    </source>
</evidence>
<keyword evidence="4" id="KW-1185">Reference proteome</keyword>
<dbReference type="STRING" id="1580092.NADRNF5_1857"/>
<dbReference type="Proteomes" id="UP000032408">
    <property type="component" value="Chromosome"/>
</dbReference>
<dbReference type="EMBL" id="CP011070">
    <property type="protein sequence ID" value="AJW71535.1"/>
    <property type="molecule type" value="Genomic_DNA"/>
</dbReference>
<dbReference type="PRINTS" id="PR01438">
    <property type="entry name" value="UNVRSLSTRESS"/>
</dbReference>
<accession>A0A0D5C5A2</accession>
<name>A0A0D5C5A2_9ARCH</name>
<dbReference type="PANTHER" id="PTHR46268">
    <property type="entry name" value="STRESS RESPONSE PROTEIN NHAX"/>
    <property type="match status" value="1"/>
</dbReference>
<evidence type="ECO:0000259" key="2">
    <source>
        <dbReference type="Pfam" id="PF00582"/>
    </source>
</evidence>
<proteinExistence type="inferred from homology"/>
<dbReference type="InterPro" id="IPR006015">
    <property type="entry name" value="Universal_stress_UspA"/>
</dbReference>
<dbReference type="OrthoDB" id="105697at2157"/>
<reference evidence="4" key="1">
    <citation type="submission" date="2015-03" db="EMBL/GenBank/DDBJ databases">
        <title>Characterization of two novel Thaumarchaeota isolated from the Northern Adriatic Sea.</title>
        <authorList>
            <person name="Bayer B."/>
            <person name="Vojvoda J."/>
            <person name="Offre P."/>
            <person name="Srivastava A."/>
            <person name="Elisabeth N."/>
            <person name="Garcia J.A.L."/>
            <person name="Schleper C."/>
            <person name="Herndl G.J."/>
        </authorList>
    </citation>
    <scope>NUCLEOTIDE SEQUENCE [LARGE SCALE GENOMIC DNA]</scope>
    <source>
        <strain evidence="4">NF5</strain>
    </source>
</reference>
<dbReference type="SUPFAM" id="SSF52402">
    <property type="entry name" value="Adenine nucleotide alpha hydrolases-like"/>
    <property type="match status" value="1"/>
</dbReference>
<dbReference type="Gene3D" id="3.40.50.620">
    <property type="entry name" value="HUPs"/>
    <property type="match status" value="1"/>
</dbReference>
<reference evidence="3 4" key="2">
    <citation type="journal article" date="2016" name="ISME J.">
        <title>Physiological and genomic characterization of two novel marine thaumarchaeal strains indicates niche differentiation.</title>
        <authorList>
            <person name="Bayer B."/>
            <person name="Vojvoda J."/>
            <person name="Offre P."/>
            <person name="Alves R.J."/>
            <person name="Elisabeth N.H."/>
            <person name="Garcia J.A."/>
            <person name="Volland J.M."/>
            <person name="Srivastava A."/>
            <person name="Schleper C."/>
            <person name="Herndl G.J."/>
        </authorList>
    </citation>
    <scope>NUCLEOTIDE SEQUENCE [LARGE SCALE GENOMIC DNA]</scope>
    <source>
        <strain evidence="3 4">NF5</strain>
    </source>
</reference>
<dbReference type="InterPro" id="IPR006016">
    <property type="entry name" value="UspA"/>
</dbReference>
<dbReference type="CDD" id="cd00293">
    <property type="entry name" value="USP-like"/>
    <property type="match status" value="1"/>
</dbReference>
<comment type="similarity">
    <text evidence="1">Belongs to the universal stress protein A family.</text>
</comment>
<organism evidence="3 4">
    <name type="scientific">Nitrosopumilus adriaticus</name>
    <dbReference type="NCBI Taxonomy" id="1580092"/>
    <lineage>
        <taxon>Archaea</taxon>
        <taxon>Nitrososphaerota</taxon>
        <taxon>Nitrososphaeria</taxon>
        <taxon>Nitrosopumilales</taxon>
        <taxon>Nitrosopumilaceae</taxon>
        <taxon>Nitrosopumilus</taxon>
    </lineage>
</organism>
<feature type="domain" description="UspA" evidence="2">
    <location>
        <begin position="4"/>
        <end position="138"/>
    </location>
</feature>
<gene>
    <name evidence="3" type="ORF">NADRNF5_1857</name>
</gene>
<dbReference type="InterPro" id="IPR014729">
    <property type="entry name" value="Rossmann-like_a/b/a_fold"/>
</dbReference>
<evidence type="ECO:0000313" key="4">
    <source>
        <dbReference type="Proteomes" id="UP000032408"/>
    </source>
</evidence>